<keyword evidence="2" id="KW-1185">Reference proteome</keyword>
<gene>
    <name evidence="1" type="ORF">TCM_041665</name>
</gene>
<dbReference type="Proteomes" id="UP000026915">
    <property type="component" value="Chromosome 9"/>
</dbReference>
<proteinExistence type="predicted"/>
<dbReference type="HOGENOM" id="CLU_2676107_0_0_1"/>
<sequence length="75" mass="8780">MTVCLVKLISWKKTRNRSSRGKGILVWNMERVPPTMMLEMIEQLMIRVRHRNVIACRVIAFKGSQEKVLTVVVLR</sequence>
<name>A0A061GVC7_THECC</name>
<dbReference type="Gramene" id="EOY33790">
    <property type="protein sequence ID" value="EOY33790"/>
    <property type="gene ID" value="TCM_041665"/>
</dbReference>
<dbReference type="AlphaFoldDB" id="A0A061GVC7"/>
<evidence type="ECO:0000313" key="1">
    <source>
        <dbReference type="EMBL" id="EOY33790.1"/>
    </source>
</evidence>
<protein>
    <submittedName>
        <fullName evidence="1">Uncharacterized protein</fullName>
    </submittedName>
</protein>
<organism evidence="1 2">
    <name type="scientific">Theobroma cacao</name>
    <name type="common">Cacao</name>
    <name type="synonym">Cocoa</name>
    <dbReference type="NCBI Taxonomy" id="3641"/>
    <lineage>
        <taxon>Eukaryota</taxon>
        <taxon>Viridiplantae</taxon>
        <taxon>Streptophyta</taxon>
        <taxon>Embryophyta</taxon>
        <taxon>Tracheophyta</taxon>
        <taxon>Spermatophyta</taxon>
        <taxon>Magnoliopsida</taxon>
        <taxon>eudicotyledons</taxon>
        <taxon>Gunneridae</taxon>
        <taxon>Pentapetalae</taxon>
        <taxon>rosids</taxon>
        <taxon>malvids</taxon>
        <taxon>Malvales</taxon>
        <taxon>Malvaceae</taxon>
        <taxon>Byttnerioideae</taxon>
        <taxon>Theobroma</taxon>
    </lineage>
</organism>
<accession>A0A061GVC7</accession>
<evidence type="ECO:0000313" key="2">
    <source>
        <dbReference type="Proteomes" id="UP000026915"/>
    </source>
</evidence>
<dbReference type="EMBL" id="CM001887">
    <property type="protein sequence ID" value="EOY33790.1"/>
    <property type="molecule type" value="Genomic_DNA"/>
</dbReference>
<reference evidence="1 2" key="1">
    <citation type="journal article" date="2013" name="Genome Biol.">
        <title>The genome sequence of the most widely cultivated cacao type and its use to identify candidate genes regulating pod color.</title>
        <authorList>
            <person name="Motamayor J.C."/>
            <person name="Mockaitis K."/>
            <person name="Schmutz J."/>
            <person name="Haiminen N."/>
            <person name="Iii D.L."/>
            <person name="Cornejo O."/>
            <person name="Findley S.D."/>
            <person name="Zheng P."/>
            <person name="Utro F."/>
            <person name="Royaert S."/>
            <person name="Saski C."/>
            <person name="Jenkins J."/>
            <person name="Podicheti R."/>
            <person name="Zhao M."/>
            <person name="Scheffler B.E."/>
            <person name="Stack J.C."/>
            <person name="Feltus F.A."/>
            <person name="Mustiga G.M."/>
            <person name="Amores F."/>
            <person name="Phillips W."/>
            <person name="Marelli J.P."/>
            <person name="May G.D."/>
            <person name="Shapiro H."/>
            <person name="Ma J."/>
            <person name="Bustamante C.D."/>
            <person name="Schnell R.J."/>
            <person name="Main D."/>
            <person name="Gilbert D."/>
            <person name="Parida L."/>
            <person name="Kuhn D.N."/>
        </authorList>
    </citation>
    <scope>NUCLEOTIDE SEQUENCE [LARGE SCALE GENOMIC DNA]</scope>
    <source>
        <strain evidence="2">cv. Matina 1-6</strain>
    </source>
</reference>
<dbReference type="InParanoid" id="A0A061GVC7"/>